<evidence type="ECO:0000313" key="2">
    <source>
        <dbReference type="EMBL" id="MCW1925102.1"/>
    </source>
</evidence>
<name>A0ABT3GNL3_9BACT</name>
<dbReference type="EMBL" id="JAPDDT010000012">
    <property type="protein sequence ID" value="MCW1925102.1"/>
    <property type="molecule type" value="Genomic_DNA"/>
</dbReference>
<feature type="compositionally biased region" description="Low complexity" evidence="1">
    <location>
        <begin position="37"/>
        <end position="51"/>
    </location>
</feature>
<accession>A0ABT3GNL3</accession>
<gene>
    <name evidence="2" type="ORF">OKA05_21250</name>
</gene>
<keyword evidence="3" id="KW-1185">Reference proteome</keyword>
<sequence length="499" mass="56383">MMFPRAVSLCLLSCAVLRGQEPPPPPAIPVEEPEQEPTPVVPDQQPVPVAPGGNVPRPKPTEQSVSESGMFRVRGGDALRRSSVVLGLEQVRQQFLDLLRDQTANADKPKRAGFQEPSAKATDNFKVPVNVEIISPGDGPAPARRIEFGLFNIEGQLSLSIRIHSDPGIDQERLERAAFTVLLYERALRTAKPGDLEDPLVVRPWLVEGLVEARKWREGSADRRLYEGVFRRGGGFTMDEMFELSDRSFEQLDSASRLSFRALSGALVMALLEQPQGKEAFRNFCGEAARFSGEMPVLMRKHFPDLNLSEKSLAKWWALTLAKLVQPALTEVLPVLETERDLSAALQFHTRDADGNALDQGLETWKDIAALEETQRAEAVRPAEDGLVRLSYRCFPSYRPIIQEYQQILRDIVAGKDSKLEERLAELSEQRLIRAQRATHARDYLDFFEISRARDLSGEFDDYMKLKKELEERPRPKRTDRLTEVLDTMQKAYEPKVKR</sequence>
<dbReference type="RefSeq" id="WP_264489210.1">
    <property type="nucleotide sequence ID" value="NZ_JAPDDT010000012.1"/>
</dbReference>
<protein>
    <recommendedName>
        <fullName evidence="4">DUF1592 domain-containing protein</fullName>
    </recommendedName>
</protein>
<dbReference type="Proteomes" id="UP001320876">
    <property type="component" value="Unassembled WGS sequence"/>
</dbReference>
<comment type="caution">
    <text evidence="2">The sequence shown here is derived from an EMBL/GenBank/DDBJ whole genome shotgun (WGS) entry which is preliminary data.</text>
</comment>
<evidence type="ECO:0000256" key="1">
    <source>
        <dbReference type="SAM" id="MobiDB-lite"/>
    </source>
</evidence>
<organism evidence="2 3">
    <name type="scientific">Luteolibacter arcticus</name>
    <dbReference type="NCBI Taxonomy" id="1581411"/>
    <lineage>
        <taxon>Bacteria</taxon>
        <taxon>Pseudomonadati</taxon>
        <taxon>Verrucomicrobiota</taxon>
        <taxon>Verrucomicrobiia</taxon>
        <taxon>Verrucomicrobiales</taxon>
        <taxon>Verrucomicrobiaceae</taxon>
        <taxon>Luteolibacter</taxon>
    </lineage>
</organism>
<evidence type="ECO:0000313" key="3">
    <source>
        <dbReference type="Proteomes" id="UP001320876"/>
    </source>
</evidence>
<feature type="region of interest" description="Disordered" evidence="1">
    <location>
        <begin position="23"/>
        <end position="70"/>
    </location>
</feature>
<proteinExistence type="predicted"/>
<reference evidence="2 3" key="1">
    <citation type="submission" date="2022-10" db="EMBL/GenBank/DDBJ databases">
        <title>Luteolibacter arcticus strain CCTCC AB 2014275, whole genome shotgun sequencing project.</title>
        <authorList>
            <person name="Zhao G."/>
            <person name="Shen L."/>
        </authorList>
    </citation>
    <scope>NUCLEOTIDE SEQUENCE [LARGE SCALE GENOMIC DNA]</scope>
    <source>
        <strain evidence="2 3">CCTCC AB 2014275</strain>
    </source>
</reference>
<evidence type="ECO:0008006" key="4">
    <source>
        <dbReference type="Google" id="ProtNLM"/>
    </source>
</evidence>